<evidence type="ECO:0000256" key="1">
    <source>
        <dbReference type="ARBA" id="ARBA00004496"/>
    </source>
</evidence>
<gene>
    <name evidence="15" type="ORF">LTR69_007682</name>
</gene>
<evidence type="ECO:0000313" key="16">
    <source>
        <dbReference type="Proteomes" id="UP001345691"/>
    </source>
</evidence>
<evidence type="ECO:0000256" key="3">
    <source>
        <dbReference type="ARBA" id="ARBA00022555"/>
    </source>
</evidence>
<feature type="domain" description="tRNA (guanine(10)-N(2))-methyltransferase TRMT11 N-terminal" evidence="14">
    <location>
        <begin position="290"/>
        <end position="441"/>
    </location>
</feature>
<dbReference type="CDD" id="cd05259">
    <property type="entry name" value="PCBER_SDR_a"/>
    <property type="match status" value="1"/>
</dbReference>
<comment type="subcellular location">
    <subcellularLocation>
        <location evidence="1">Cytoplasm</location>
    </subcellularLocation>
</comment>
<evidence type="ECO:0000256" key="6">
    <source>
        <dbReference type="ARBA" id="ARBA00022691"/>
    </source>
</evidence>
<reference evidence="15 16" key="1">
    <citation type="submission" date="2023-08" db="EMBL/GenBank/DDBJ databases">
        <title>Black Yeasts Isolated from many extreme environments.</title>
        <authorList>
            <person name="Coleine C."/>
            <person name="Stajich J.E."/>
            <person name="Selbmann L."/>
        </authorList>
    </citation>
    <scope>NUCLEOTIDE SEQUENCE [LARGE SCALE GENOMIC DNA]</scope>
    <source>
        <strain evidence="15 16">CCFEE 6328</strain>
    </source>
</reference>
<keyword evidence="16" id="KW-1185">Reference proteome</keyword>
<keyword evidence="6 12" id="KW-0949">S-adenosyl-L-methionine</keyword>
<keyword evidence="3 12" id="KW-0820">tRNA-binding</keyword>
<dbReference type="Gene3D" id="3.40.50.150">
    <property type="entry name" value="Vaccinia Virus protein VP39"/>
    <property type="match status" value="1"/>
</dbReference>
<dbReference type="InterPro" id="IPR008030">
    <property type="entry name" value="NmrA-like"/>
</dbReference>
<evidence type="ECO:0000256" key="10">
    <source>
        <dbReference type="ARBA" id="ARBA00023002"/>
    </source>
</evidence>
<dbReference type="SUPFAM" id="SSF53335">
    <property type="entry name" value="S-adenosyl-L-methionine-dependent methyltransferases"/>
    <property type="match status" value="1"/>
</dbReference>
<dbReference type="Gene3D" id="3.40.50.720">
    <property type="entry name" value="NAD(P)-binding Rossmann-like Domain"/>
    <property type="match status" value="1"/>
</dbReference>
<organism evidence="15 16">
    <name type="scientific">Exophiala sideris</name>
    <dbReference type="NCBI Taxonomy" id="1016849"/>
    <lineage>
        <taxon>Eukaryota</taxon>
        <taxon>Fungi</taxon>
        <taxon>Dikarya</taxon>
        <taxon>Ascomycota</taxon>
        <taxon>Pezizomycotina</taxon>
        <taxon>Eurotiomycetes</taxon>
        <taxon>Chaetothyriomycetidae</taxon>
        <taxon>Chaetothyriales</taxon>
        <taxon>Herpotrichiellaceae</taxon>
        <taxon>Exophiala</taxon>
    </lineage>
</organism>
<dbReference type="InterPro" id="IPR059073">
    <property type="entry name" value="TRMT11_N"/>
</dbReference>
<dbReference type="PROSITE" id="PS51627">
    <property type="entry name" value="SAM_MT_TRM11"/>
    <property type="match status" value="1"/>
</dbReference>
<keyword evidence="4 12" id="KW-0489">Methyltransferase</keyword>
<keyword evidence="7 12" id="KW-0819">tRNA processing</keyword>
<dbReference type="EMBL" id="JAVRRF010000017">
    <property type="protein sequence ID" value="KAK5057044.1"/>
    <property type="molecule type" value="Genomic_DNA"/>
</dbReference>
<accession>A0ABR0J7F6</accession>
<sequence>MTLNRVLLIGAGNLGSLILKHLQASSHKFTITVLSRESSTAKFPSSVTVTKVPDAYPHAQLVEAFKGHDVVISAVSMMGMHQQFKFVDAAVEAKVQRYIPTEYGLDDLPDWLTELRPMFRNKHDVRDYCFEKEKEGLSWTCIVCNVFFEMGIQSGFFQFDWKTRKVDLIDGGETKWPATTLDTVAIAVVRALEKDEATKNKLLLIQDFRTSQKEILDALPGKWEVENVKYEPWLEQAKDRVRSGDDSALPKLTFASVVTGAEWEDRKEFGNKLLDLPTKSFKEAMEEALKGTHESFRRAEIEALSSLAGIPCEIVSYAEDSPFCILRFPNLDDQSNGTDDHAVDKLVRDFESRAILSKGIYELWGQGGDYHKLHADIKMRSQHLWRKFEHVSFKFSVDSYGSTHDPAEQRQIIDSFTYLDFKGKIKMKNSEAEFAVLEEWLPLNCEQKDHGTTGLDNGTIIDPVAGSSLRRVFLGRKIGESRRWLREKHDLKKRPYISTTSMDAELALLTANIALATSGKIFLDPFVGTGGFMVAAAELGAVVLGSDIDGRSFRGKGLGLEKGVAANFKKYGLLHLFGDCITSDLTNTPFRSPVDARHSLNTRWLDGIVCDPPYGVREGLKVLGTRKAGDGLEDETSVSTPVAHLINGLPAHTLPGYIAPKKPYSFFRMLDDILDFAVRTLVDGGRLAFWMPSANQNEFGEEEITLIPRHPHLELKHECVQSFNRWSRRLLIYERLQGSLDVERGVTRSLLGKADQDGIARTADELNPFRKRYFEAFIDRTNGASR</sequence>
<keyword evidence="8" id="KW-0521">NADP</keyword>
<evidence type="ECO:0000259" key="14">
    <source>
        <dbReference type="Pfam" id="PF25904"/>
    </source>
</evidence>
<proteinExistence type="inferred from homology"/>
<dbReference type="Pfam" id="PF25904">
    <property type="entry name" value="Tmrp11_N"/>
    <property type="match status" value="1"/>
</dbReference>
<dbReference type="Pfam" id="PF05368">
    <property type="entry name" value="NmrA"/>
    <property type="match status" value="1"/>
</dbReference>
<protein>
    <recommendedName>
        <fullName evidence="11">tRNA (guanine(10)-N(2))-methyltransferase</fullName>
        <ecNumber evidence="11">2.1.1.214</ecNumber>
    </recommendedName>
</protein>
<keyword evidence="9 12" id="KW-0694">RNA-binding</keyword>
<feature type="domain" description="NmrA-like" evidence="13">
    <location>
        <begin position="5"/>
        <end position="198"/>
    </location>
</feature>
<evidence type="ECO:0000256" key="9">
    <source>
        <dbReference type="ARBA" id="ARBA00022884"/>
    </source>
</evidence>
<name>A0ABR0J7F6_9EURO</name>
<dbReference type="PANTHER" id="PTHR13370">
    <property type="entry name" value="RNA METHYLASE-RELATED"/>
    <property type="match status" value="1"/>
</dbReference>
<keyword evidence="2" id="KW-0963">Cytoplasm</keyword>
<keyword evidence="5 12" id="KW-0808">Transferase</keyword>
<dbReference type="InterPro" id="IPR016691">
    <property type="entry name" value="TRMT11"/>
</dbReference>
<dbReference type="PROSITE" id="PS00092">
    <property type="entry name" value="N6_MTASE"/>
    <property type="match status" value="1"/>
</dbReference>
<dbReference type="PANTHER" id="PTHR13370:SF3">
    <property type="entry name" value="TRNA (GUANINE(10)-N2)-METHYLTRANSFERASE HOMOLOG"/>
    <property type="match status" value="1"/>
</dbReference>
<dbReference type="InterPro" id="IPR029063">
    <property type="entry name" value="SAM-dependent_MTases_sf"/>
</dbReference>
<dbReference type="SUPFAM" id="SSF51735">
    <property type="entry name" value="NAD(P)-binding Rossmann-fold domains"/>
    <property type="match status" value="1"/>
</dbReference>
<evidence type="ECO:0000259" key="13">
    <source>
        <dbReference type="Pfam" id="PF05368"/>
    </source>
</evidence>
<dbReference type="InterPro" id="IPR002052">
    <property type="entry name" value="DNA_methylase_N6_adenine_CS"/>
</dbReference>
<dbReference type="Proteomes" id="UP001345691">
    <property type="component" value="Unassembled WGS sequence"/>
</dbReference>
<evidence type="ECO:0000256" key="12">
    <source>
        <dbReference type="PROSITE-ProRule" id="PRU00959"/>
    </source>
</evidence>
<keyword evidence="10" id="KW-0560">Oxidoreductase</keyword>
<evidence type="ECO:0000313" key="15">
    <source>
        <dbReference type="EMBL" id="KAK5057044.1"/>
    </source>
</evidence>
<evidence type="ECO:0000256" key="7">
    <source>
        <dbReference type="ARBA" id="ARBA00022694"/>
    </source>
</evidence>
<dbReference type="InterPro" id="IPR045312">
    <property type="entry name" value="PCBER-like"/>
</dbReference>
<dbReference type="PRINTS" id="PR00507">
    <property type="entry name" value="N12N6MTFRASE"/>
</dbReference>
<dbReference type="InterPro" id="IPR036291">
    <property type="entry name" value="NAD(P)-bd_dom_sf"/>
</dbReference>
<evidence type="ECO:0000256" key="2">
    <source>
        <dbReference type="ARBA" id="ARBA00022490"/>
    </source>
</evidence>
<evidence type="ECO:0000256" key="4">
    <source>
        <dbReference type="ARBA" id="ARBA00022603"/>
    </source>
</evidence>
<comment type="similarity">
    <text evidence="12">Belongs to the class I-like SAM-binding methyltransferase superfamily. TRM11 methyltransferase family.</text>
</comment>
<comment type="caution">
    <text evidence="15">The sequence shown here is derived from an EMBL/GenBank/DDBJ whole genome shotgun (WGS) entry which is preliminary data.</text>
</comment>
<evidence type="ECO:0000256" key="8">
    <source>
        <dbReference type="ARBA" id="ARBA00022857"/>
    </source>
</evidence>
<evidence type="ECO:0000256" key="11">
    <source>
        <dbReference type="ARBA" id="ARBA00066937"/>
    </source>
</evidence>
<evidence type="ECO:0000256" key="5">
    <source>
        <dbReference type="ARBA" id="ARBA00022679"/>
    </source>
</evidence>
<dbReference type="EC" id="2.1.1.214" evidence="11"/>